<name>A0A1F5EPA7_9BACT</name>
<evidence type="ECO:0000313" key="2">
    <source>
        <dbReference type="Proteomes" id="UP000185891"/>
    </source>
</evidence>
<accession>A0A1F5EPA7</accession>
<gene>
    <name evidence="1" type="ORF">A3E89_02070</name>
</gene>
<evidence type="ECO:0000313" key="1">
    <source>
        <dbReference type="EMBL" id="OGD69223.1"/>
    </source>
</evidence>
<organism evidence="1 2">
    <name type="scientific">Candidatus Campbellbacteria bacterium RIFCSPHIGHO2_12_FULL_35_10</name>
    <dbReference type="NCBI Taxonomy" id="1797578"/>
    <lineage>
        <taxon>Bacteria</taxon>
        <taxon>Candidatus Campbelliibacteriota</taxon>
    </lineage>
</organism>
<dbReference type="AlphaFoldDB" id="A0A1F5EPA7"/>
<sequence length="66" mass="7506">MQTQQVVERSNQTPDKLILNGGFKEILNKALNHLSSIEMSVKFMGEDCRDLLLQKNASLWSSRLLS</sequence>
<dbReference type="EMBL" id="MFAA01000012">
    <property type="protein sequence ID" value="OGD69223.1"/>
    <property type="molecule type" value="Genomic_DNA"/>
</dbReference>
<proteinExistence type="predicted"/>
<comment type="caution">
    <text evidence="1">The sequence shown here is derived from an EMBL/GenBank/DDBJ whole genome shotgun (WGS) entry which is preliminary data.</text>
</comment>
<dbReference type="Proteomes" id="UP000185891">
    <property type="component" value="Unassembled WGS sequence"/>
</dbReference>
<reference evidence="1 2" key="1">
    <citation type="journal article" date="2016" name="Nat. Commun.">
        <title>Thousands of microbial genomes shed light on interconnected biogeochemical processes in an aquifer system.</title>
        <authorList>
            <person name="Anantharaman K."/>
            <person name="Brown C.T."/>
            <person name="Hug L.A."/>
            <person name="Sharon I."/>
            <person name="Castelle C.J."/>
            <person name="Probst A.J."/>
            <person name="Thomas B.C."/>
            <person name="Singh A."/>
            <person name="Wilkins M.J."/>
            <person name="Karaoz U."/>
            <person name="Brodie E.L."/>
            <person name="Williams K.H."/>
            <person name="Hubbard S.S."/>
            <person name="Banfield J.F."/>
        </authorList>
    </citation>
    <scope>NUCLEOTIDE SEQUENCE [LARGE SCALE GENOMIC DNA]</scope>
</reference>
<protein>
    <submittedName>
        <fullName evidence="1">Uncharacterized protein</fullName>
    </submittedName>
</protein>